<reference evidence="1" key="1">
    <citation type="journal article" date="2018" name="Genome Biol. Evol.">
        <title>Genomics and development of Lentinus tigrinus, a white-rot wood-decaying mushroom with dimorphic fruiting bodies.</title>
        <authorList>
            <person name="Wu B."/>
            <person name="Xu Z."/>
            <person name="Knudson A."/>
            <person name="Carlson A."/>
            <person name="Chen N."/>
            <person name="Kovaka S."/>
            <person name="LaButti K."/>
            <person name="Lipzen A."/>
            <person name="Pennachio C."/>
            <person name="Riley R."/>
            <person name="Schakwitz W."/>
            <person name="Umezawa K."/>
            <person name="Ohm R.A."/>
            <person name="Grigoriev I.V."/>
            <person name="Nagy L.G."/>
            <person name="Gibbons J."/>
            <person name="Hibbett D."/>
        </authorList>
    </citation>
    <scope>NUCLEOTIDE SEQUENCE [LARGE SCALE GENOMIC DNA]</scope>
    <source>
        <strain evidence="1">ALCF2SS1-6</strain>
    </source>
</reference>
<proteinExistence type="predicted"/>
<dbReference type="STRING" id="1328759.A0A5C2S388"/>
<evidence type="ECO:0000313" key="2">
    <source>
        <dbReference type="Proteomes" id="UP000313359"/>
    </source>
</evidence>
<name>A0A5C2S388_9APHY</name>
<dbReference type="EMBL" id="ML122277">
    <property type="protein sequence ID" value="RPD58065.1"/>
    <property type="molecule type" value="Genomic_DNA"/>
</dbReference>
<keyword evidence="2" id="KW-1185">Reference proteome</keyword>
<dbReference type="Proteomes" id="UP000313359">
    <property type="component" value="Unassembled WGS sequence"/>
</dbReference>
<accession>A0A5C2S388</accession>
<feature type="non-terminal residue" evidence="1">
    <location>
        <position position="1"/>
    </location>
</feature>
<evidence type="ECO:0000313" key="1">
    <source>
        <dbReference type="EMBL" id="RPD58065.1"/>
    </source>
</evidence>
<protein>
    <submittedName>
        <fullName evidence="1">Uncharacterized protein</fullName>
    </submittedName>
</protein>
<sequence length="103" mass="11287">VHLRSHQPARLRLEGFFILGGEFLSNVVRKGVCAEAIAKVVQGPPVEILQDFNKCLREFASSAQGRVSVSHDDVKAVHAQLMRSSRIGYAEFVSVLILSIVSV</sequence>
<organism evidence="1 2">
    <name type="scientific">Lentinus tigrinus ALCF2SS1-6</name>
    <dbReference type="NCBI Taxonomy" id="1328759"/>
    <lineage>
        <taxon>Eukaryota</taxon>
        <taxon>Fungi</taxon>
        <taxon>Dikarya</taxon>
        <taxon>Basidiomycota</taxon>
        <taxon>Agaricomycotina</taxon>
        <taxon>Agaricomycetes</taxon>
        <taxon>Polyporales</taxon>
        <taxon>Polyporaceae</taxon>
        <taxon>Lentinus</taxon>
    </lineage>
</organism>
<dbReference type="AlphaFoldDB" id="A0A5C2S388"/>
<gene>
    <name evidence="1" type="ORF">L227DRAFT_577425</name>
</gene>